<feature type="compositionally biased region" description="Basic residues" evidence="1">
    <location>
        <begin position="107"/>
        <end position="123"/>
    </location>
</feature>
<dbReference type="InterPro" id="IPR032710">
    <property type="entry name" value="NTF2-like_dom_sf"/>
</dbReference>
<dbReference type="EMBL" id="JACCBA010000001">
    <property type="protein sequence ID" value="NYD47575.1"/>
    <property type="molecule type" value="Genomic_DNA"/>
</dbReference>
<reference evidence="3 4" key="1">
    <citation type="submission" date="2020-07" db="EMBL/GenBank/DDBJ databases">
        <title>Sequencing the genomes of 1000 actinobacteria strains.</title>
        <authorList>
            <person name="Klenk H.-P."/>
        </authorList>
    </citation>
    <scope>NUCLEOTIDE SEQUENCE [LARGE SCALE GENOMIC DNA]</scope>
    <source>
        <strain evidence="3 4">DSM 40398</strain>
    </source>
</reference>
<sequence length="162" mass="17976">MDLVALEEIRRLKHRYLRCVDLKLWDEFAGVFTEDAVAEYDTPVLGETLRLEGRDAIVEYMRSNLGPDKISAHTAGCPEIEIDGDRATGIWSLDDTIILPGGPAAHPGRRLLPRRLPPGRRRVAGREDRAPPDLRVHGVAGRRAEPEVHHLPLSGTAALPRT</sequence>
<feature type="domain" description="SnoaL-like" evidence="2">
    <location>
        <begin position="5"/>
        <end position="102"/>
    </location>
</feature>
<feature type="compositionally biased region" description="Basic and acidic residues" evidence="1">
    <location>
        <begin position="124"/>
        <end position="150"/>
    </location>
</feature>
<feature type="region of interest" description="Disordered" evidence="1">
    <location>
        <begin position="104"/>
        <end position="162"/>
    </location>
</feature>
<evidence type="ECO:0000259" key="2">
    <source>
        <dbReference type="Pfam" id="PF13577"/>
    </source>
</evidence>
<dbReference type="Proteomes" id="UP000529783">
    <property type="component" value="Unassembled WGS sequence"/>
</dbReference>
<name>A0A7Y9JG21_9ACTN</name>
<evidence type="ECO:0000256" key="1">
    <source>
        <dbReference type="SAM" id="MobiDB-lite"/>
    </source>
</evidence>
<dbReference type="AlphaFoldDB" id="A0A7Y9JG21"/>
<gene>
    <name evidence="3" type="ORF">BJY14_003558</name>
</gene>
<dbReference type="InterPro" id="IPR037401">
    <property type="entry name" value="SnoaL-like"/>
</dbReference>
<dbReference type="Pfam" id="PF13577">
    <property type="entry name" value="SnoaL_4"/>
    <property type="match status" value="1"/>
</dbReference>
<evidence type="ECO:0000313" key="3">
    <source>
        <dbReference type="EMBL" id="NYD47575.1"/>
    </source>
</evidence>
<dbReference type="Gene3D" id="3.10.450.50">
    <property type="match status" value="1"/>
</dbReference>
<proteinExistence type="predicted"/>
<accession>A0A7Y9JG21</accession>
<dbReference type="SUPFAM" id="SSF54427">
    <property type="entry name" value="NTF2-like"/>
    <property type="match status" value="1"/>
</dbReference>
<organism evidence="3 4">
    <name type="scientific">Actinomadura luteofluorescens</name>
    <dbReference type="NCBI Taxonomy" id="46163"/>
    <lineage>
        <taxon>Bacteria</taxon>
        <taxon>Bacillati</taxon>
        <taxon>Actinomycetota</taxon>
        <taxon>Actinomycetes</taxon>
        <taxon>Streptosporangiales</taxon>
        <taxon>Thermomonosporaceae</taxon>
        <taxon>Actinomadura</taxon>
    </lineage>
</organism>
<dbReference type="RefSeq" id="WP_218905456.1">
    <property type="nucleotide sequence ID" value="NZ_JACCBA010000001.1"/>
</dbReference>
<evidence type="ECO:0000313" key="4">
    <source>
        <dbReference type="Proteomes" id="UP000529783"/>
    </source>
</evidence>
<comment type="caution">
    <text evidence="3">The sequence shown here is derived from an EMBL/GenBank/DDBJ whole genome shotgun (WGS) entry which is preliminary data.</text>
</comment>
<keyword evidence="4" id="KW-1185">Reference proteome</keyword>
<protein>
    <recommendedName>
        <fullName evidence="2">SnoaL-like domain-containing protein</fullName>
    </recommendedName>
</protein>